<dbReference type="Gene3D" id="3.30.1870.10">
    <property type="entry name" value="EreA-like, domain 2"/>
    <property type="match status" value="1"/>
</dbReference>
<gene>
    <name evidence="2" type="ORF">SNE35_02405</name>
</gene>
<evidence type="ECO:0000256" key="1">
    <source>
        <dbReference type="SAM" id="MobiDB-lite"/>
    </source>
</evidence>
<dbReference type="PANTHER" id="PTHR31299:SF0">
    <property type="entry name" value="ESTERASE, PUTATIVE (AFU_ORTHOLOGUE AFUA_1G05850)-RELATED"/>
    <property type="match status" value="1"/>
</dbReference>
<dbReference type="InterPro" id="IPR007815">
    <property type="entry name" value="Emycin_Estase"/>
</dbReference>
<dbReference type="InterPro" id="IPR052036">
    <property type="entry name" value="Hydrolase/PRTase-associated"/>
</dbReference>
<reference evidence="2 3" key="1">
    <citation type="submission" date="2023-11" db="EMBL/GenBank/DDBJ databases">
        <title>Paucibacter sp. nov., isolated from fresh soil in Korea.</title>
        <authorList>
            <person name="Le N.T.T."/>
        </authorList>
    </citation>
    <scope>NUCLEOTIDE SEQUENCE [LARGE SCALE GENOMIC DNA]</scope>
    <source>
        <strain evidence="2 3">R3-3</strain>
    </source>
</reference>
<dbReference type="SUPFAM" id="SSF159501">
    <property type="entry name" value="EreA/ChaN-like"/>
    <property type="match status" value="1"/>
</dbReference>
<protein>
    <submittedName>
        <fullName evidence="2">Erythromycin esterase family protein</fullName>
    </submittedName>
</protein>
<dbReference type="Gene3D" id="3.40.1660.10">
    <property type="entry name" value="EreA-like (biosynthetic domain)"/>
    <property type="match status" value="1"/>
</dbReference>
<dbReference type="RefSeq" id="WP_320421206.1">
    <property type="nucleotide sequence ID" value="NZ_JAXCLA010000001.1"/>
</dbReference>
<evidence type="ECO:0000313" key="3">
    <source>
        <dbReference type="Proteomes" id="UP001285263"/>
    </source>
</evidence>
<comment type="caution">
    <text evidence="2">The sequence shown here is derived from an EMBL/GenBank/DDBJ whole genome shotgun (WGS) entry which is preliminary data.</text>
</comment>
<dbReference type="PANTHER" id="PTHR31299">
    <property type="entry name" value="ESTERASE, PUTATIVE (AFU_ORTHOLOGUE AFUA_1G05850)-RELATED"/>
    <property type="match status" value="1"/>
</dbReference>
<organism evidence="2 3">
    <name type="scientific">Roseateles agri</name>
    <dbReference type="NCBI Taxonomy" id="3098619"/>
    <lineage>
        <taxon>Bacteria</taxon>
        <taxon>Pseudomonadati</taxon>
        <taxon>Pseudomonadota</taxon>
        <taxon>Betaproteobacteria</taxon>
        <taxon>Burkholderiales</taxon>
        <taxon>Sphaerotilaceae</taxon>
        <taxon>Roseateles</taxon>
    </lineage>
</organism>
<keyword evidence="3" id="KW-1185">Reference proteome</keyword>
<evidence type="ECO:0000313" key="2">
    <source>
        <dbReference type="EMBL" id="MDY0743336.1"/>
    </source>
</evidence>
<feature type="region of interest" description="Disordered" evidence="1">
    <location>
        <begin position="1"/>
        <end position="20"/>
    </location>
</feature>
<sequence length="454" mass="50928">MLDSTAELAARASNRPQPPLHARVAEAAEPLPDPDAPDFGALIDRYADRRIVMLGEASHGSAEFYRARAAITRRLVEAHGFEIVAVEADWPDAAAIDRHVRRVEPPPRPQPAPFQRFPSWVWRNAEFRQFTSWLRAHNDAVAAPVRRVGFYGLDIYNMHDSIGAVLDYLDRVDPDAAQVARERYGCLTPWQQNPALYGRAAARHPSFENCEAEVVAQCRELLARRLACTEDEQFFDASQNARLIAAAERYYRVMYYGGAQSWNLRDSHMAETLARLLEFKGPGAKAVVWAHNSHIGDARHTDMGAARGEHNLGQLARQRFGEQQVALIGFGTHGGEVAAARDWDGEMEVMPLRPALTDSYERICHAAAIPRFLLDLRAGALDPALRRELLAPRLERYIGVIYRPETERWSHYGTSVLPRQFDGFVWFDQTHALTPLAPQPARQGGMPDLFPSGV</sequence>
<dbReference type="CDD" id="cd14728">
    <property type="entry name" value="Ere-like"/>
    <property type="match status" value="1"/>
</dbReference>
<dbReference type="Pfam" id="PF05139">
    <property type="entry name" value="Erythro_esteras"/>
    <property type="match status" value="1"/>
</dbReference>
<dbReference type="PIRSF" id="PIRSF036794">
    <property type="entry name" value="UCP_erythr_ester"/>
    <property type="match status" value="1"/>
</dbReference>
<dbReference type="EMBL" id="JAXCLA010000001">
    <property type="protein sequence ID" value="MDY0743336.1"/>
    <property type="molecule type" value="Genomic_DNA"/>
</dbReference>
<proteinExistence type="predicted"/>
<name>A0ABU5DAP1_9BURK</name>
<dbReference type="Proteomes" id="UP001285263">
    <property type="component" value="Unassembled WGS sequence"/>
</dbReference>
<accession>A0ABU5DAP1</accession>
<dbReference type="InterPro" id="IPR014622">
    <property type="entry name" value="UCP036794_erythomycin"/>
</dbReference>